<keyword evidence="2" id="KW-1133">Transmembrane helix</keyword>
<dbReference type="SUPFAM" id="SSF52821">
    <property type="entry name" value="Rhodanese/Cell cycle control phosphatase"/>
    <property type="match status" value="1"/>
</dbReference>
<keyword evidence="2" id="KW-0472">Membrane</keyword>
<organism evidence="4">
    <name type="scientific">Pyramimonas obovata</name>
    <dbReference type="NCBI Taxonomy" id="1411642"/>
    <lineage>
        <taxon>Eukaryota</taxon>
        <taxon>Viridiplantae</taxon>
        <taxon>Chlorophyta</taxon>
        <taxon>Pyramimonadophyceae</taxon>
        <taxon>Pyramimonadales</taxon>
        <taxon>Pyramimonadaceae</taxon>
        <taxon>Pyramimonas</taxon>
        <taxon>Pyramimonas incertae sedis</taxon>
    </lineage>
</organism>
<sequence>MSATMTRMLTLSRPPAPTSRTRRLHRKAALNAPRYKSVVVTAKATSTKTTETSRSESILPQGKTYTQLLADRAASISELDARQEQVYREKLELGRPVQWETMFRAMDGTLTGIGAEEANTAMEKGELTLLDVRSPDDGASDIAWMNSGFFIAGTMRLGVVPGAVNVPLYSLINGMNLYKQIRRIGFSYVFGVLNGQELRMEFVQEVQERFPDQSTPLVVFCDSSKPTMEKAIGRDFGIRSRSLQACYYLMRVGGYTNVRYLEGGFPGWYCNEELPLDEFINPEAQPFAQRNVPKMMSILFFLTFVTSIKSGLVFIPLLFFAPEGALCEAGFCEVEAVKNLFLHAFDNFTVI</sequence>
<protein>
    <recommendedName>
        <fullName evidence="3">Rhodanese domain-containing protein</fullName>
    </recommendedName>
</protein>
<dbReference type="EMBL" id="HBFA01024788">
    <property type="protein sequence ID" value="CAD8675200.1"/>
    <property type="molecule type" value="Transcribed_RNA"/>
</dbReference>
<evidence type="ECO:0000256" key="2">
    <source>
        <dbReference type="SAM" id="Phobius"/>
    </source>
</evidence>
<dbReference type="InterPro" id="IPR043186">
    <property type="entry name" value="Str14"/>
</dbReference>
<gene>
    <name evidence="4" type="ORF">POBO1169_LOCUS12587</name>
</gene>
<feature type="region of interest" description="Disordered" evidence="1">
    <location>
        <begin position="1"/>
        <end position="23"/>
    </location>
</feature>
<name>A0A7S0REL2_9CHLO</name>
<reference evidence="4" key="1">
    <citation type="submission" date="2021-01" db="EMBL/GenBank/DDBJ databases">
        <authorList>
            <person name="Corre E."/>
            <person name="Pelletier E."/>
            <person name="Niang G."/>
            <person name="Scheremetjew M."/>
            <person name="Finn R."/>
            <person name="Kale V."/>
            <person name="Holt S."/>
            <person name="Cochrane G."/>
            <person name="Meng A."/>
            <person name="Brown T."/>
            <person name="Cohen L."/>
        </authorList>
    </citation>
    <scope>NUCLEOTIDE SEQUENCE</scope>
    <source>
        <strain evidence="4">CCMP722</strain>
    </source>
</reference>
<dbReference type="PROSITE" id="PS50206">
    <property type="entry name" value="RHODANESE_3"/>
    <property type="match status" value="1"/>
</dbReference>
<evidence type="ECO:0000259" key="3">
    <source>
        <dbReference type="PROSITE" id="PS50206"/>
    </source>
</evidence>
<evidence type="ECO:0000256" key="1">
    <source>
        <dbReference type="SAM" id="MobiDB-lite"/>
    </source>
</evidence>
<dbReference type="PANTHER" id="PTHR44920">
    <property type="entry name" value="RHODANESE-LIKE DOMAIN-CONTAINING PROTEIN 14, CHLOROPLASTIC-RELATED"/>
    <property type="match status" value="1"/>
</dbReference>
<dbReference type="InterPro" id="IPR036873">
    <property type="entry name" value="Rhodanese-like_dom_sf"/>
</dbReference>
<dbReference type="InterPro" id="IPR001763">
    <property type="entry name" value="Rhodanese-like_dom"/>
</dbReference>
<dbReference type="CDD" id="cd00158">
    <property type="entry name" value="RHOD"/>
    <property type="match status" value="1"/>
</dbReference>
<dbReference type="Pfam" id="PF00581">
    <property type="entry name" value="Rhodanese"/>
    <property type="match status" value="1"/>
</dbReference>
<accession>A0A7S0REL2</accession>
<dbReference type="AlphaFoldDB" id="A0A7S0REL2"/>
<dbReference type="Gene3D" id="3.40.250.10">
    <property type="entry name" value="Rhodanese-like domain"/>
    <property type="match status" value="1"/>
</dbReference>
<dbReference type="GO" id="GO:0009507">
    <property type="term" value="C:chloroplast"/>
    <property type="evidence" value="ECO:0007669"/>
    <property type="project" value="TreeGrafter"/>
</dbReference>
<keyword evidence="2" id="KW-0812">Transmembrane</keyword>
<proteinExistence type="predicted"/>
<dbReference type="PANTHER" id="PTHR44920:SF2">
    <property type="entry name" value="RHODANESE DOMAIN-CONTAINING PROTEIN"/>
    <property type="match status" value="1"/>
</dbReference>
<feature type="domain" description="Rhodanese" evidence="3">
    <location>
        <begin position="123"/>
        <end position="278"/>
    </location>
</feature>
<dbReference type="SMART" id="SM00450">
    <property type="entry name" value="RHOD"/>
    <property type="match status" value="1"/>
</dbReference>
<feature type="transmembrane region" description="Helical" evidence="2">
    <location>
        <begin position="298"/>
        <end position="321"/>
    </location>
</feature>
<evidence type="ECO:0000313" key="4">
    <source>
        <dbReference type="EMBL" id="CAD8675200.1"/>
    </source>
</evidence>